<reference evidence="3 4" key="1">
    <citation type="submission" date="2022-04" db="EMBL/GenBank/DDBJ databases">
        <title>Positive selection, recombination, and allopatry shape intraspecific diversity of widespread and dominant cyanobacteria.</title>
        <authorList>
            <person name="Wei J."/>
            <person name="Shu W."/>
            <person name="Hu C."/>
        </authorList>
    </citation>
    <scope>NUCLEOTIDE SEQUENCE [LARGE SCALE GENOMIC DNA]</scope>
    <source>
        <strain evidence="3 4">AS-A4</strain>
    </source>
</reference>
<gene>
    <name evidence="3" type="ORF">NDI38_17705</name>
</gene>
<accession>A0ABV0KM72</accession>
<feature type="domain" description="Glycosyltransferase subfamily 4-like N-terminal" evidence="2">
    <location>
        <begin position="35"/>
        <end position="215"/>
    </location>
</feature>
<evidence type="ECO:0000259" key="1">
    <source>
        <dbReference type="Pfam" id="PF00534"/>
    </source>
</evidence>
<dbReference type="Gene3D" id="3.40.50.2000">
    <property type="entry name" value="Glycogen Phosphorylase B"/>
    <property type="match status" value="2"/>
</dbReference>
<sequence>MEATPLDNTGRPLTVLLSAYACRPDKGSEPGVGWNMAQELARYHNVCVFTREENRLAIEKELSERPNSRLRVIFYDLPTWLRWWKRDQRGVHLHHYLWQFAIYFAARKLHREVKFDLVHHVTYGRYSAPSFLSLLPIPFVWGPLGGGESVPHSLWLDFSLTNKIYETLRSLARTVGEFDPFVRLTAFRSSVAITSTPETAERLKVLGVRRIEVIPGQTGINQQELEELGNLPQVSEKKGIRFVSIGRLLHWKGFHLGLRAFAHANIPDSEYWIIGDGAERQQLEALINELGVRDRVRFYGNLPRDKTLHYLGQCDALVHPSLHDFSPTVCLEAMAASRPVICLNLGGPAIQISDEAGFKIAATAPAQVTQDMANVMKRLATDFNLRLRMGDAGRKRVCELYGWDAKGQFFNQLYKDIASDKESVQDGERAITESST</sequence>
<dbReference type="InterPro" id="IPR028098">
    <property type="entry name" value="Glyco_trans_4-like_N"/>
</dbReference>
<evidence type="ECO:0000259" key="2">
    <source>
        <dbReference type="Pfam" id="PF13579"/>
    </source>
</evidence>
<dbReference type="PANTHER" id="PTHR12526:SF635">
    <property type="entry name" value="GLYCOSYL TRANSFERASE GROUP 1"/>
    <property type="match status" value="1"/>
</dbReference>
<dbReference type="InterPro" id="IPR001296">
    <property type="entry name" value="Glyco_trans_1"/>
</dbReference>
<protein>
    <submittedName>
        <fullName evidence="3">Glycosyltransferase family 4 protein</fullName>
    </submittedName>
</protein>
<name>A0ABV0KM72_9CYAN</name>
<dbReference type="SUPFAM" id="SSF53756">
    <property type="entry name" value="UDP-Glycosyltransferase/glycogen phosphorylase"/>
    <property type="match status" value="1"/>
</dbReference>
<dbReference type="EMBL" id="JAMPLM010000016">
    <property type="protein sequence ID" value="MEP1060275.1"/>
    <property type="molecule type" value="Genomic_DNA"/>
</dbReference>
<comment type="caution">
    <text evidence="3">The sequence shown here is derived from an EMBL/GenBank/DDBJ whole genome shotgun (WGS) entry which is preliminary data.</text>
</comment>
<proteinExistence type="predicted"/>
<evidence type="ECO:0000313" key="4">
    <source>
        <dbReference type="Proteomes" id="UP001476950"/>
    </source>
</evidence>
<dbReference type="Pfam" id="PF13579">
    <property type="entry name" value="Glyco_trans_4_4"/>
    <property type="match status" value="1"/>
</dbReference>
<keyword evidence="4" id="KW-1185">Reference proteome</keyword>
<evidence type="ECO:0000313" key="3">
    <source>
        <dbReference type="EMBL" id="MEP1060275.1"/>
    </source>
</evidence>
<dbReference type="RefSeq" id="WP_190446397.1">
    <property type="nucleotide sequence ID" value="NZ_JAMPLM010000016.1"/>
</dbReference>
<dbReference type="Proteomes" id="UP001476950">
    <property type="component" value="Unassembled WGS sequence"/>
</dbReference>
<dbReference type="Pfam" id="PF00534">
    <property type="entry name" value="Glycos_transf_1"/>
    <property type="match status" value="1"/>
</dbReference>
<dbReference type="CDD" id="cd03801">
    <property type="entry name" value="GT4_PimA-like"/>
    <property type="match status" value="1"/>
</dbReference>
<organism evidence="3 4">
    <name type="scientific">Stenomitos frigidus AS-A4</name>
    <dbReference type="NCBI Taxonomy" id="2933935"/>
    <lineage>
        <taxon>Bacteria</taxon>
        <taxon>Bacillati</taxon>
        <taxon>Cyanobacteriota</taxon>
        <taxon>Cyanophyceae</taxon>
        <taxon>Leptolyngbyales</taxon>
        <taxon>Leptolyngbyaceae</taxon>
        <taxon>Stenomitos</taxon>
    </lineage>
</organism>
<dbReference type="PANTHER" id="PTHR12526">
    <property type="entry name" value="GLYCOSYLTRANSFERASE"/>
    <property type="match status" value="1"/>
</dbReference>
<feature type="domain" description="Glycosyl transferase family 1" evidence="1">
    <location>
        <begin position="236"/>
        <end position="396"/>
    </location>
</feature>